<protein>
    <submittedName>
        <fullName evidence="2">EVE domain-containing protein</fullName>
    </submittedName>
</protein>
<proteinExistence type="predicted"/>
<dbReference type="PANTHER" id="PTHR14087:SF7">
    <property type="entry name" value="THYMOCYTE NUCLEAR PROTEIN 1"/>
    <property type="match status" value="1"/>
</dbReference>
<evidence type="ECO:0000313" key="2">
    <source>
        <dbReference type="EMBL" id="PCG14126.1"/>
    </source>
</evidence>
<organism evidence="2 3">
    <name type="scientific">Sphingomonas adhaesiva</name>
    <dbReference type="NCBI Taxonomy" id="28212"/>
    <lineage>
        <taxon>Bacteria</taxon>
        <taxon>Pseudomonadati</taxon>
        <taxon>Pseudomonadota</taxon>
        <taxon>Alphaproteobacteria</taxon>
        <taxon>Sphingomonadales</taxon>
        <taxon>Sphingomonadaceae</taxon>
        <taxon>Sphingomonas</taxon>
    </lineage>
</organism>
<dbReference type="Gene3D" id="3.10.590.10">
    <property type="entry name" value="ph1033 like domains"/>
    <property type="match status" value="1"/>
</dbReference>
<comment type="caution">
    <text evidence="2">The sequence shown here is derived from an EMBL/GenBank/DDBJ whole genome shotgun (WGS) entry which is preliminary data.</text>
</comment>
<dbReference type="InterPro" id="IPR002740">
    <property type="entry name" value="EVE_domain"/>
</dbReference>
<reference evidence="2 3" key="1">
    <citation type="submission" date="2017-09" db="EMBL/GenBank/DDBJ databases">
        <title>Sphingomonas adhaesiva DSM 7418, whole genome shotgun sequence.</title>
        <authorList>
            <person name="Feng G."/>
            <person name="Zhu H."/>
        </authorList>
    </citation>
    <scope>NUCLEOTIDE SEQUENCE [LARGE SCALE GENOMIC DNA]</scope>
    <source>
        <strain evidence="2 3">DSM 7418</strain>
    </source>
</reference>
<dbReference type="RefSeq" id="WP_066711380.1">
    <property type="nucleotide sequence ID" value="NZ_NWVC01000004.1"/>
</dbReference>
<dbReference type="AlphaFoldDB" id="A0A2A4I7H0"/>
<name>A0A2A4I7H0_9SPHN</name>
<dbReference type="SUPFAM" id="SSF88697">
    <property type="entry name" value="PUA domain-like"/>
    <property type="match status" value="1"/>
</dbReference>
<dbReference type="EMBL" id="NWVC01000004">
    <property type="protein sequence ID" value="PCG14126.1"/>
    <property type="molecule type" value="Genomic_DNA"/>
</dbReference>
<dbReference type="InterPro" id="IPR052181">
    <property type="entry name" value="5hmC_binding"/>
</dbReference>
<keyword evidence="3" id="KW-1185">Reference proteome</keyword>
<evidence type="ECO:0000259" key="1">
    <source>
        <dbReference type="Pfam" id="PF01878"/>
    </source>
</evidence>
<dbReference type="PANTHER" id="PTHR14087">
    <property type="entry name" value="THYMOCYTE NUCLEAR PROTEIN 1"/>
    <property type="match status" value="1"/>
</dbReference>
<dbReference type="InterPro" id="IPR015947">
    <property type="entry name" value="PUA-like_sf"/>
</dbReference>
<feature type="domain" description="EVE" evidence="1">
    <location>
        <begin position="2"/>
        <end position="129"/>
    </location>
</feature>
<dbReference type="Proteomes" id="UP000218323">
    <property type="component" value="Unassembled WGS sequence"/>
</dbReference>
<dbReference type="Pfam" id="PF01878">
    <property type="entry name" value="EVE"/>
    <property type="match status" value="1"/>
</dbReference>
<accession>A0A2A4I7H0</accession>
<evidence type="ECO:0000313" key="3">
    <source>
        <dbReference type="Proteomes" id="UP000218323"/>
    </source>
</evidence>
<sequence length="134" mass="14268">MAFWVMKSEPGSYGWDDLVRDGATEWDGVRNHAAAAHLRAMAPGDRVLFYHSGEQKAAVGVAEVTRAARADGDAGNWVSVAIRPLDPLPAPVTLAAMKAAPALADMAMLRQSRLSVSPVTAAQWDAIMALAQRT</sequence>
<gene>
    <name evidence="2" type="ORF">COA07_09950</name>
</gene>